<sequence>MPTVSVQDVITAATYNGLQSRVETVLGVGSTDTGYGQVLSSNVVSANSVITAEKMVNLKTDIDKCRAHQSGSLTNIATVEITDRIGADDVVLSGGGTNSLKGYNDFISIVDSVESDKLLCDDTQASVEAATSSTRTQDWNGTVIHTFQVTFFTDNARRHFFNTGGEVRFQGQLSNGAGSKDADWAGLLSGIGIVSFAIHATTSSGNGTPSAIGNFELTSTHQTVFQKSGSAYNYDENLFRITAKEVDSRIIEFDIRFQDDSGGTPDENVTGTLTSTITQRRASGIYVSVPSPTYSNTVEL</sequence>
<proteinExistence type="predicted"/>
<evidence type="ECO:0000313" key="1">
    <source>
        <dbReference type="EMBL" id="SVB57409.1"/>
    </source>
</evidence>
<name>A0A382F401_9ZZZZ</name>
<dbReference type="AlphaFoldDB" id="A0A382F401"/>
<organism evidence="1">
    <name type="scientific">marine metagenome</name>
    <dbReference type="NCBI Taxonomy" id="408172"/>
    <lineage>
        <taxon>unclassified sequences</taxon>
        <taxon>metagenomes</taxon>
        <taxon>ecological metagenomes</taxon>
    </lineage>
</organism>
<protein>
    <submittedName>
        <fullName evidence="1">Uncharacterized protein</fullName>
    </submittedName>
</protein>
<gene>
    <name evidence="1" type="ORF">METZ01_LOCUS210263</name>
</gene>
<reference evidence="1" key="1">
    <citation type="submission" date="2018-05" db="EMBL/GenBank/DDBJ databases">
        <authorList>
            <person name="Lanie J.A."/>
            <person name="Ng W.-L."/>
            <person name="Kazmierczak K.M."/>
            <person name="Andrzejewski T.M."/>
            <person name="Davidsen T.M."/>
            <person name="Wayne K.J."/>
            <person name="Tettelin H."/>
            <person name="Glass J.I."/>
            <person name="Rusch D."/>
            <person name="Podicherti R."/>
            <person name="Tsui H.-C.T."/>
            <person name="Winkler M.E."/>
        </authorList>
    </citation>
    <scope>NUCLEOTIDE SEQUENCE</scope>
</reference>
<dbReference type="EMBL" id="UINC01047753">
    <property type="protein sequence ID" value="SVB57409.1"/>
    <property type="molecule type" value="Genomic_DNA"/>
</dbReference>
<accession>A0A382F401</accession>